<dbReference type="Proteomes" id="UP000078544">
    <property type="component" value="Unassembled WGS sequence"/>
</dbReference>
<dbReference type="SUPFAM" id="SSF51735">
    <property type="entry name" value="NAD(P)-binding Rossmann-fold domains"/>
    <property type="match status" value="1"/>
</dbReference>
<protein>
    <submittedName>
        <fullName evidence="2">NAD(P)-binding domain protein</fullName>
    </submittedName>
</protein>
<dbReference type="STRING" id="1081109.A0A162IIH7"/>
<dbReference type="InterPro" id="IPR036291">
    <property type="entry name" value="NAD(P)-bd_dom_sf"/>
</dbReference>
<evidence type="ECO:0000313" key="2">
    <source>
        <dbReference type="EMBL" id="KZZ94732.1"/>
    </source>
</evidence>
<gene>
    <name evidence="2" type="ORF">AAL_04843</name>
</gene>
<dbReference type="Gene3D" id="3.40.50.720">
    <property type="entry name" value="NAD(P)-binding Rossmann-like Domain"/>
    <property type="match status" value="1"/>
</dbReference>
<organism evidence="2 3">
    <name type="scientific">Moelleriella libera RCEF 2490</name>
    <dbReference type="NCBI Taxonomy" id="1081109"/>
    <lineage>
        <taxon>Eukaryota</taxon>
        <taxon>Fungi</taxon>
        <taxon>Dikarya</taxon>
        <taxon>Ascomycota</taxon>
        <taxon>Pezizomycotina</taxon>
        <taxon>Sordariomycetes</taxon>
        <taxon>Hypocreomycetidae</taxon>
        <taxon>Hypocreales</taxon>
        <taxon>Clavicipitaceae</taxon>
        <taxon>Moelleriella</taxon>
    </lineage>
</organism>
<dbReference type="EMBL" id="AZGY01000010">
    <property type="protein sequence ID" value="KZZ94732.1"/>
    <property type="molecule type" value="Genomic_DNA"/>
</dbReference>
<feature type="domain" description="NAD(P)-binding" evidence="1">
    <location>
        <begin position="7"/>
        <end position="98"/>
    </location>
</feature>
<name>A0A162IIH7_9HYPO</name>
<accession>A0A162IIH7</accession>
<evidence type="ECO:0000259" key="1">
    <source>
        <dbReference type="Pfam" id="PF13460"/>
    </source>
</evidence>
<keyword evidence="3" id="KW-1185">Reference proteome</keyword>
<dbReference type="Pfam" id="PF13460">
    <property type="entry name" value="NAD_binding_10"/>
    <property type="match status" value="1"/>
</dbReference>
<sequence>MKLVVAGATGFVGTEVVRQAIHHPSITSVIALGRRATTIPEPSPKFKSVECDNFSTWPDLVKEQLKGADACIWLLAITPAKSKALPWDQVRTICYDYTTTGIETLSEIANNSSSSNNNKPLRFVYASGANTVRDPAKKPWILGDYLLLRGNCEQKVLDFAAQSAGAVQSCVLKPGLIFGPGRDGLILRGFQAVLGILVGLPSLDVTDMAATALKLAIDGPTKDTFDNRDLIETAREARGEAASSQGPSD</sequence>
<dbReference type="PANTHER" id="PTHR14097">
    <property type="entry name" value="OXIDOREDUCTASE HTATIP2"/>
    <property type="match status" value="1"/>
</dbReference>
<evidence type="ECO:0000313" key="3">
    <source>
        <dbReference type="Proteomes" id="UP000078544"/>
    </source>
</evidence>
<comment type="caution">
    <text evidence="2">The sequence shown here is derived from an EMBL/GenBank/DDBJ whole genome shotgun (WGS) entry which is preliminary data.</text>
</comment>
<dbReference type="PANTHER" id="PTHR14097:SF9">
    <property type="entry name" value="EPIMERASE, PUTATIVE (AFU_ORTHOLOGUE AFUA_8G07320)-RELATED"/>
    <property type="match status" value="1"/>
</dbReference>
<dbReference type="AlphaFoldDB" id="A0A162IIH7"/>
<reference evidence="2 3" key="1">
    <citation type="journal article" date="2016" name="Genome Biol. Evol.">
        <title>Divergent and convergent evolution of fungal pathogenicity.</title>
        <authorList>
            <person name="Shang Y."/>
            <person name="Xiao G."/>
            <person name="Zheng P."/>
            <person name="Cen K."/>
            <person name="Zhan S."/>
            <person name="Wang C."/>
        </authorList>
    </citation>
    <scope>NUCLEOTIDE SEQUENCE [LARGE SCALE GENOMIC DNA]</scope>
    <source>
        <strain evidence="2 3">RCEF 2490</strain>
    </source>
</reference>
<dbReference type="OrthoDB" id="3535423at2759"/>
<proteinExistence type="predicted"/>
<dbReference type="InterPro" id="IPR016040">
    <property type="entry name" value="NAD(P)-bd_dom"/>
</dbReference>